<keyword evidence="2" id="KW-1185">Reference proteome</keyword>
<evidence type="ECO:0000313" key="2">
    <source>
        <dbReference type="Proteomes" id="UP000399805"/>
    </source>
</evidence>
<protein>
    <submittedName>
        <fullName evidence="1">Uncharacterized protein</fullName>
    </submittedName>
</protein>
<proteinExistence type="predicted"/>
<reference evidence="1 2" key="1">
    <citation type="submission" date="2019-09" db="EMBL/GenBank/DDBJ databases">
        <authorList>
            <person name="Leyn A S."/>
        </authorList>
    </citation>
    <scope>NUCLEOTIDE SEQUENCE [LARGE SCALE GENOMIC DNA]</scope>
    <source>
        <strain evidence="1">AA231_1</strain>
    </source>
</reference>
<dbReference type="EMBL" id="CABVGP010000001">
    <property type="protein sequence ID" value="VVJ17276.1"/>
    <property type="molecule type" value="Genomic_DNA"/>
</dbReference>
<sequence length="124" mass="13386">MTIAITFEGSTGPDDLPGWLALEEDLRGRLRTTSGRATPETMGWEVVVAAAIAAVPVLARSVCGYLVERDRLRKGDLLLSYTAEDGREVHVRLTRATEPAALAETLLVHRSVTISENADAPSRS</sequence>
<dbReference type="Proteomes" id="UP000399805">
    <property type="component" value="Unassembled WGS sequence"/>
</dbReference>
<gene>
    <name evidence="1" type="ORF">AA23TX_02297</name>
</gene>
<accession>A0A6I8LP29</accession>
<dbReference type="AlphaFoldDB" id="A0A6I8LP29"/>
<dbReference type="InterPro" id="IPR045428">
    <property type="entry name" value="EACC1"/>
</dbReference>
<dbReference type="Pfam" id="PF19953">
    <property type="entry name" value="EACC1"/>
    <property type="match status" value="1"/>
</dbReference>
<dbReference type="RefSeq" id="WP_155542476.1">
    <property type="nucleotide sequence ID" value="NZ_CABVGP010000001.1"/>
</dbReference>
<name>A0A6I8LP29_9PSEU</name>
<evidence type="ECO:0000313" key="1">
    <source>
        <dbReference type="EMBL" id="VVJ17276.1"/>
    </source>
</evidence>
<organism evidence="1 2">
    <name type="scientific">Amycolatopsis camponoti</name>
    <dbReference type="NCBI Taxonomy" id="2606593"/>
    <lineage>
        <taxon>Bacteria</taxon>
        <taxon>Bacillati</taxon>
        <taxon>Actinomycetota</taxon>
        <taxon>Actinomycetes</taxon>
        <taxon>Pseudonocardiales</taxon>
        <taxon>Pseudonocardiaceae</taxon>
        <taxon>Amycolatopsis</taxon>
    </lineage>
</organism>